<dbReference type="AlphaFoldDB" id="A0A8H7ZQ32"/>
<keyword evidence="3" id="KW-1185">Reference proteome</keyword>
<feature type="compositionally biased region" description="Pro residues" evidence="1">
    <location>
        <begin position="152"/>
        <end position="163"/>
    </location>
</feature>
<evidence type="ECO:0000313" key="3">
    <source>
        <dbReference type="Proteomes" id="UP000673691"/>
    </source>
</evidence>
<feature type="region of interest" description="Disordered" evidence="1">
    <location>
        <begin position="359"/>
        <end position="401"/>
    </location>
</feature>
<sequence length="489" mass="52047">MRRRGAAASTGFCAARTRAGVAGRHAVRRRCLPLLLRGSAHERTDDGTDAVRPAPHADATGRAVRGPAGPSRSPGPPAAPAGGQLAVFALRIRQGGFRGKNGKPGVVGGGVAAFPRLPCASRRGDRAGGSARAGGGARVGGGRRAARRQRPLPSPPLLSPPGEPRQGFRGRGRRLDGGAGGRRRVREEEGPGARRRRPRGPRERASRRPGAAAAAREARGLLAVVVAVRREREFQVRSQPASRAARGPCRGERRRLRFVGGLPVGVAAVDVRRGDPRGRRPARRAVFLPGQRAAGRTPPALARGRPRLFDPRAGRAADRRRRRAGRSLCRGLGGHAPGRTALCSGQVGGGGGRHVRLRPGKASRVRGDAAEAGLKKGKKKKKKKKGFSGGGRSRGVPRRHQLRALPVSSPRRFSIVFLFKNQPAPQPSSALASVFLAPIHCQYYLRTIRTTTGTTPSKVCRLRRCLDTSECRKISSAPGSFERNVIHDL</sequence>
<protein>
    <submittedName>
        <fullName evidence="2">Uncharacterized protein</fullName>
    </submittedName>
</protein>
<accession>A0A8H7ZQ32</accession>
<feature type="region of interest" description="Disordered" evidence="1">
    <location>
        <begin position="43"/>
        <end position="82"/>
    </location>
</feature>
<comment type="caution">
    <text evidence="2">The sequence shown here is derived from an EMBL/GenBank/DDBJ whole genome shotgun (WGS) entry which is preliminary data.</text>
</comment>
<feature type="compositionally biased region" description="Basic residues" evidence="1">
    <location>
        <begin position="375"/>
        <end position="386"/>
    </location>
</feature>
<feature type="region of interest" description="Disordered" evidence="1">
    <location>
        <begin position="312"/>
        <end position="334"/>
    </location>
</feature>
<feature type="region of interest" description="Disordered" evidence="1">
    <location>
        <begin position="115"/>
        <end position="214"/>
    </location>
</feature>
<evidence type="ECO:0000313" key="2">
    <source>
        <dbReference type="EMBL" id="KAG5457588.1"/>
    </source>
</evidence>
<organism evidence="2 3">
    <name type="scientific">Olpidium bornovanus</name>
    <dbReference type="NCBI Taxonomy" id="278681"/>
    <lineage>
        <taxon>Eukaryota</taxon>
        <taxon>Fungi</taxon>
        <taxon>Fungi incertae sedis</taxon>
        <taxon>Olpidiomycota</taxon>
        <taxon>Olpidiomycotina</taxon>
        <taxon>Olpidiomycetes</taxon>
        <taxon>Olpidiales</taxon>
        <taxon>Olpidiaceae</taxon>
        <taxon>Olpidium</taxon>
    </lineage>
</organism>
<name>A0A8H7ZQ32_9FUNG</name>
<dbReference type="Proteomes" id="UP000673691">
    <property type="component" value="Unassembled WGS sequence"/>
</dbReference>
<evidence type="ECO:0000256" key="1">
    <source>
        <dbReference type="SAM" id="MobiDB-lite"/>
    </source>
</evidence>
<proteinExistence type="predicted"/>
<dbReference type="EMBL" id="JAEFCI010009812">
    <property type="protein sequence ID" value="KAG5457588.1"/>
    <property type="molecule type" value="Genomic_DNA"/>
</dbReference>
<reference evidence="2 3" key="1">
    <citation type="journal article" name="Sci. Rep.">
        <title>Genome-scale phylogenetic analyses confirm Olpidium as the closest living zoosporic fungus to the non-flagellated, terrestrial fungi.</title>
        <authorList>
            <person name="Chang Y."/>
            <person name="Rochon D."/>
            <person name="Sekimoto S."/>
            <person name="Wang Y."/>
            <person name="Chovatia M."/>
            <person name="Sandor L."/>
            <person name="Salamov A."/>
            <person name="Grigoriev I.V."/>
            <person name="Stajich J.E."/>
            <person name="Spatafora J.W."/>
        </authorList>
    </citation>
    <scope>NUCLEOTIDE SEQUENCE [LARGE SCALE GENOMIC DNA]</scope>
    <source>
        <strain evidence="2">S191</strain>
    </source>
</reference>
<gene>
    <name evidence="2" type="ORF">BJ554DRAFT_2356</name>
</gene>
<feature type="compositionally biased region" description="Gly residues" evidence="1">
    <location>
        <begin position="131"/>
        <end position="143"/>
    </location>
</feature>